<accession>A0AAV4U5R2</accession>
<evidence type="ECO:0000313" key="1">
    <source>
        <dbReference type="EMBL" id="GIY53041.1"/>
    </source>
</evidence>
<gene>
    <name evidence="1" type="ORF">CEXT_77741</name>
</gene>
<reference evidence="1 2" key="1">
    <citation type="submission" date="2021-06" db="EMBL/GenBank/DDBJ databases">
        <title>Caerostris extrusa draft genome.</title>
        <authorList>
            <person name="Kono N."/>
            <person name="Arakawa K."/>
        </authorList>
    </citation>
    <scope>NUCLEOTIDE SEQUENCE [LARGE SCALE GENOMIC DNA]</scope>
</reference>
<protein>
    <submittedName>
        <fullName evidence="1">Uncharacterized protein</fullName>
    </submittedName>
</protein>
<sequence>MSRQNVLFLKTERVNYVTTDSLFHFFTDMRYEQSVYGRRLVNICALIQFFLQRRFTVTAPLSRTEPPPRRSPLGPQSRIVCCQLKIAFHVNNALQDRLLAFEKHLPLSVHCTDSFDCRRFVESFDSFPPTWIPSAEREGFVDVRTVHVTSMVCDRRFR</sequence>
<dbReference type="AlphaFoldDB" id="A0AAV4U5R2"/>
<comment type="caution">
    <text evidence="1">The sequence shown here is derived from an EMBL/GenBank/DDBJ whole genome shotgun (WGS) entry which is preliminary data.</text>
</comment>
<evidence type="ECO:0000313" key="2">
    <source>
        <dbReference type="Proteomes" id="UP001054945"/>
    </source>
</evidence>
<keyword evidence="2" id="KW-1185">Reference proteome</keyword>
<organism evidence="1 2">
    <name type="scientific">Caerostris extrusa</name>
    <name type="common">Bark spider</name>
    <name type="synonym">Caerostris bankana</name>
    <dbReference type="NCBI Taxonomy" id="172846"/>
    <lineage>
        <taxon>Eukaryota</taxon>
        <taxon>Metazoa</taxon>
        <taxon>Ecdysozoa</taxon>
        <taxon>Arthropoda</taxon>
        <taxon>Chelicerata</taxon>
        <taxon>Arachnida</taxon>
        <taxon>Araneae</taxon>
        <taxon>Araneomorphae</taxon>
        <taxon>Entelegynae</taxon>
        <taxon>Araneoidea</taxon>
        <taxon>Araneidae</taxon>
        <taxon>Caerostris</taxon>
    </lineage>
</organism>
<proteinExistence type="predicted"/>
<dbReference type="EMBL" id="BPLR01012318">
    <property type="protein sequence ID" value="GIY53041.1"/>
    <property type="molecule type" value="Genomic_DNA"/>
</dbReference>
<dbReference type="Proteomes" id="UP001054945">
    <property type="component" value="Unassembled WGS sequence"/>
</dbReference>
<name>A0AAV4U5R2_CAEEX</name>